<dbReference type="RefSeq" id="WP_146483926.1">
    <property type="nucleotide sequence ID" value="NZ_CP042266.1"/>
</dbReference>
<sequence>MSWASWTTTGVYSGRGGVLTDEVGVLTGDLTVHTTWAGGEARVAVQYSGASDWFTLSGSPTPCLSEDDSRALHQAVVQAVQDGGGATVSSAVSESRGTPAP</sequence>
<gene>
    <name evidence="1" type="ORF">FQU76_32955</name>
</gene>
<dbReference type="OrthoDB" id="2895671at2"/>
<dbReference type="EMBL" id="CP042266">
    <property type="protein sequence ID" value="QDY80533.1"/>
    <property type="molecule type" value="Genomic_DNA"/>
</dbReference>
<dbReference type="KEGG" id="sqz:FQU76_32955"/>
<accession>A0A5B8JRX0</accession>
<keyword evidence="2" id="KW-1185">Reference proteome</keyword>
<reference evidence="1 2" key="1">
    <citation type="submission" date="2019-07" db="EMBL/GenBank/DDBJ databases">
        <authorList>
            <person name="Zhu P."/>
        </authorList>
    </citation>
    <scope>NUCLEOTIDE SEQUENCE [LARGE SCALE GENOMIC DNA]</scope>
    <source>
        <strain evidence="1 2">SSL-25</strain>
    </source>
</reference>
<evidence type="ECO:0000313" key="1">
    <source>
        <dbReference type="EMBL" id="QDY80533.1"/>
    </source>
</evidence>
<name>A0A5B8JRX0_9ACTN</name>
<dbReference type="AlphaFoldDB" id="A0A5B8JRX0"/>
<evidence type="ECO:0000313" key="2">
    <source>
        <dbReference type="Proteomes" id="UP000320580"/>
    </source>
</evidence>
<proteinExistence type="predicted"/>
<protein>
    <submittedName>
        <fullName evidence="1">Uncharacterized protein</fullName>
    </submittedName>
</protein>
<dbReference type="Proteomes" id="UP000320580">
    <property type="component" value="Chromosome"/>
</dbReference>
<organism evidence="1 2">
    <name type="scientific">Streptomyces qinzhouensis</name>
    <dbReference type="NCBI Taxonomy" id="2599401"/>
    <lineage>
        <taxon>Bacteria</taxon>
        <taxon>Bacillati</taxon>
        <taxon>Actinomycetota</taxon>
        <taxon>Actinomycetes</taxon>
        <taxon>Kitasatosporales</taxon>
        <taxon>Streptomycetaceae</taxon>
        <taxon>Streptomyces</taxon>
    </lineage>
</organism>